<dbReference type="OrthoDB" id="6736528at2759"/>
<evidence type="ECO:0000313" key="3">
    <source>
        <dbReference type="Proteomes" id="UP001153712"/>
    </source>
</evidence>
<protein>
    <submittedName>
        <fullName evidence="2">Uncharacterized protein</fullName>
    </submittedName>
</protein>
<proteinExistence type="predicted"/>
<feature type="signal peptide" evidence="1">
    <location>
        <begin position="1"/>
        <end position="27"/>
    </location>
</feature>
<organism evidence="2 3">
    <name type="scientific">Phyllotreta striolata</name>
    <name type="common">Striped flea beetle</name>
    <name type="synonym">Crioceris striolata</name>
    <dbReference type="NCBI Taxonomy" id="444603"/>
    <lineage>
        <taxon>Eukaryota</taxon>
        <taxon>Metazoa</taxon>
        <taxon>Ecdysozoa</taxon>
        <taxon>Arthropoda</taxon>
        <taxon>Hexapoda</taxon>
        <taxon>Insecta</taxon>
        <taxon>Pterygota</taxon>
        <taxon>Neoptera</taxon>
        <taxon>Endopterygota</taxon>
        <taxon>Coleoptera</taxon>
        <taxon>Polyphaga</taxon>
        <taxon>Cucujiformia</taxon>
        <taxon>Chrysomeloidea</taxon>
        <taxon>Chrysomelidae</taxon>
        <taxon>Galerucinae</taxon>
        <taxon>Alticini</taxon>
        <taxon>Phyllotreta</taxon>
    </lineage>
</organism>
<keyword evidence="1" id="KW-0732">Signal</keyword>
<name>A0A9N9TGY9_PHYSR</name>
<evidence type="ECO:0000256" key="1">
    <source>
        <dbReference type="SAM" id="SignalP"/>
    </source>
</evidence>
<keyword evidence="3" id="KW-1185">Reference proteome</keyword>
<gene>
    <name evidence="2" type="ORF">PHYEVI_LOCUS2097</name>
</gene>
<dbReference type="Proteomes" id="UP001153712">
    <property type="component" value="Chromosome 11"/>
</dbReference>
<reference evidence="2" key="1">
    <citation type="submission" date="2022-01" db="EMBL/GenBank/DDBJ databases">
        <authorList>
            <person name="King R."/>
        </authorList>
    </citation>
    <scope>NUCLEOTIDE SEQUENCE</scope>
</reference>
<accession>A0A9N9TGY9</accession>
<feature type="chain" id="PRO_5040380057" evidence="1">
    <location>
        <begin position="28"/>
        <end position="137"/>
    </location>
</feature>
<evidence type="ECO:0000313" key="2">
    <source>
        <dbReference type="EMBL" id="CAG9855651.1"/>
    </source>
</evidence>
<dbReference type="AlphaFoldDB" id="A0A9N9TGY9"/>
<sequence>MGNHKVSNMKYYITFLLFFTLAAYALANSQPEFIIQDANVPNVNFKLDALTALQEAWELYPNNSTERDGAYADLFQYKHPQPSGWNVASGCLTFNVRRTYLFVDILVKYYPESDVIMDDPTTSSPPQPISVLTKIFN</sequence>
<dbReference type="EMBL" id="OU900104">
    <property type="protein sequence ID" value="CAG9855651.1"/>
    <property type="molecule type" value="Genomic_DNA"/>
</dbReference>